<feature type="region of interest" description="Disordered" evidence="1">
    <location>
        <begin position="48"/>
        <end position="92"/>
    </location>
</feature>
<name>A0ABD3PH03_9STRA</name>
<dbReference type="InterPro" id="IPR046341">
    <property type="entry name" value="SET_dom_sf"/>
</dbReference>
<dbReference type="PROSITE" id="PS50280">
    <property type="entry name" value="SET"/>
    <property type="match status" value="1"/>
</dbReference>
<evidence type="ECO:0000313" key="4">
    <source>
        <dbReference type="EMBL" id="KAL3786541.1"/>
    </source>
</evidence>
<feature type="domain" description="SET" evidence="3">
    <location>
        <begin position="172"/>
        <end position="334"/>
    </location>
</feature>
<proteinExistence type="predicted"/>
<dbReference type="InterPro" id="IPR001214">
    <property type="entry name" value="SET_dom"/>
</dbReference>
<evidence type="ECO:0000313" key="5">
    <source>
        <dbReference type="Proteomes" id="UP001516023"/>
    </source>
</evidence>
<keyword evidence="5" id="KW-1185">Reference proteome</keyword>
<dbReference type="SUPFAM" id="SSF82199">
    <property type="entry name" value="SET domain"/>
    <property type="match status" value="1"/>
</dbReference>
<gene>
    <name evidence="4" type="ORF">HJC23_006791</name>
</gene>
<evidence type="ECO:0000259" key="3">
    <source>
        <dbReference type="PROSITE" id="PS50280"/>
    </source>
</evidence>
<feature type="signal peptide" evidence="2">
    <location>
        <begin position="1"/>
        <end position="19"/>
    </location>
</feature>
<dbReference type="Proteomes" id="UP001516023">
    <property type="component" value="Unassembled WGS sequence"/>
</dbReference>
<evidence type="ECO:0000256" key="1">
    <source>
        <dbReference type="SAM" id="MobiDB-lite"/>
    </source>
</evidence>
<organism evidence="4 5">
    <name type="scientific">Cyclotella cryptica</name>
    <dbReference type="NCBI Taxonomy" id="29204"/>
    <lineage>
        <taxon>Eukaryota</taxon>
        <taxon>Sar</taxon>
        <taxon>Stramenopiles</taxon>
        <taxon>Ochrophyta</taxon>
        <taxon>Bacillariophyta</taxon>
        <taxon>Coscinodiscophyceae</taxon>
        <taxon>Thalassiosirophycidae</taxon>
        <taxon>Stephanodiscales</taxon>
        <taxon>Stephanodiscaceae</taxon>
        <taxon>Cyclotella</taxon>
    </lineage>
</organism>
<dbReference type="Gene3D" id="2.170.270.10">
    <property type="entry name" value="SET domain"/>
    <property type="match status" value="1"/>
</dbReference>
<comment type="caution">
    <text evidence="4">The sequence shown here is derived from an EMBL/GenBank/DDBJ whole genome shotgun (WGS) entry which is preliminary data.</text>
</comment>
<keyword evidence="2" id="KW-0732">Signal</keyword>
<reference evidence="4 5" key="1">
    <citation type="journal article" date="2020" name="G3 (Bethesda)">
        <title>Improved Reference Genome for Cyclotella cryptica CCMP332, a Model for Cell Wall Morphogenesis, Salinity Adaptation, and Lipid Production in Diatoms (Bacillariophyta).</title>
        <authorList>
            <person name="Roberts W.R."/>
            <person name="Downey K.M."/>
            <person name="Ruck E.C."/>
            <person name="Traller J.C."/>
            <person name="Alverson A.J."/>
        </authorList>
    </citation>
    <scope>NUCLEOTIDE SEQUENCE [LARGE SCALE GENOMIC DNA]</scope>
    <source>
        <strain evidence="4 5">CCMP332</strain>
    </source>
</reference>
<dbReference type="EMBL" id="JABMIG020000192">
    <property type="protein sequence ID" value="KAL3786541.1"/>
    <property type="molecule type" value="Genomic_DNA"/>
</dbReference>
<feature type="region of interest" description="Disordered" evidence="1">
    <location>
        <begin position="347"/>
        <end position="384"/>
    </location>
</feature>
<accession>A0ABD3PH03</accession>
<feature type="chain" id="PRO_5044760493" description="SET domain-containing protein" evidence="2">
    <location>
        <begin position="20"/>
        <end position="384"/>
    </location>
</feature>
<protein>
    <recommendedName>
        <fullName evidence="3">SET domain-containing protein</fullName>
    </recommendedName>
</protein>
<evidence type="ECO:0000256" key="2">
    <source>
        <dbReference type="SAM" id="SignalP"/>
    </source>
</evidence>
<feature type="compositionally biased region" description="Low complexity" evidence="1">
    <location>
        <begin position="48"/>
        <end position="57"/>
    </location>
</feature>
<sequence>MPNKARLFLSPLLLQAASSLPLPTRVIAPLSVTSLWISSPLLSHMSSAEDSCQSSESTEGACSNAEAPTVPNPDDAPKQTDDEGTLAGEPWTGDPAEKPVWWHYSYGELFDYLNCATILPGYATIFQEGEYIYKVENHTLDPLQINNLTAMWDQIRIKYKEEVNLSPPGSTPNVIIVPSEIGDAGPDKGRGVFVTEFVPKGTLVINTDSDAIAIFKDGHTWRKFVATLPRYTGCNVIEWSWAQEIFPIDENDADIRNGLSIFTAWDESNLLNNADWEDSEEEPNVKCGTPPEGWLEDDKNGVKEGEQLAWGPCRYHYYAIKDLEAGDEILMAYGEFEDFHRNWPRLGLPVESGLPEEPAQVEPPKQTQAEPPKPAPLSVDDVVS</sequence>
<feature type="region of interest" description="Disordered" evidence="1">
    <location>
        <begin position="276"/>
        <end position="299"/>
    </location>
</feature>
<dbReference type="AlphaFoldDB" id="A0ABD3PH03"/>